<dbReference type="OrthoDB" id="5319010at2"/>
<dbReference type="SUPFAM" id="SSF53474">
    <property type="entry name" value="alpha/beta-Hydrolases"/>
    <property type="match status" value="1"/>
</dbReference>
<name>A0A2P8QYB5_9BACT</name>
<dbReference type="InterPro" id="IPR001343">
    <property type="entry name" value="Hemolysn_Ca-bd"/>
</dbReference>
<dbReference type="Pfam" id="PF00353">
    <property type="entry name" value="HemolysinCabind"/>
    <property type="match status" value="2"/>
</dbReference>
<dbReference type="AlphaFoldDB" id="A0A2P8QYB5"/>
<dbReference type="GO" id="GO:0005509">
    <property type="term" value="F:calcium ion binding"/>
    <property type="evidence" value="ECO:0007669"/>
    <property type="project" value="InterPro"/>
</dbReference>
<keyword evidence="2" id="KW-1185">Reference proteome</keyword>
<gene>
    <name evidence="1" type="ORF">CQ405_08950</name>
</gene>
<comment type="caution">
    <text evidence="1">The sequence shown here is derived from an EMBL/GenBank/DDBJ whole genome shotgun (WGS) entry which is preliminary data.</text>
</comment>
<dbReference type="Proteomes" id="UP000240535">
    <property type="component" value="Unassembled WGS sequence"/>
</dbReference>
<dbReference type="EMBL" id="PDHH01000010">
    <property type="protein sequence ID" value="PSM51235.1"/>
    <property type="molecule type" value="Genomic_DNA"/>
</dbReference>
<dbReference type="Pfam" id="PF26363">
    <property type="entry name" value="Phospholipase-like"/>
    <property type="match status" value="1"/>
</dbReference>
<organism evidence="1 2">
    <name type="scientific">Campylobacter blaseri</name>
    <dbReference type="NCBI Taxonomy" id="2042961"/>
    <lineage>
        <taxon>Bacteria</taxon>
        <taxon>Pseudomonadati</taxon>
        <taxon>Campylobacterota</taxon>
        <taxon>Epsilonproteobacteria</taxon>
        <taxon>Campylobacterales</taxon>
        <taxon>Campylobacteraceae</taxon>
        <taxon>Campylobacter</taxon>
    </lineage>
</organism>
<evidence type="ECO:0000313" key="2">
    <source>
        <dbReference type="Proteomes" id="UP000240535"/>
    </source>
</evidence>
<dbReference type="SUPFAM" id="SSF51120">
    <property type="entry name" value="beta-Roll"/>
    <property type="match status" value="1"/>
</dbReference>
<dbReference type="InterPro" id="IPR018511">
    <property type="entry name" value="Hemolysin-typ_Ca-bd_CS"/>
</dbReference>
<dbReference type="Gene3D" id="3.40.50.1820">
    <property type="entry name" value="alpha/beta hydrolase"/>
    <property type="match status" value="1"/>
</dbReference>
<dbReference type="Gene3D" id="2.150.10.10">
    <property type="entry name" value="Serralysin-like metalloprotease, C-terminal"/>
    <property type="match status" value="1"/>
</dbReference>
<dbReference type="InterPro" id="IPR029058">
    <property type="entry name" value="AB_hydrolase_fold"/>
</dbReference>
<sequence>MDTSANVITTMGIISDEVYSDQGQGYFKNKNELSANGIEYDIIDRIDNSGSDGLQALLLKNGDQYVIAFRGTEMGSAKDWFADLLAGVKNINPQYYSARKFVNDAIKQYGIDKSNLTLTGHSLGGILTQQVGASLGIKGYAYNPWGSDALVKYPQNGSLNIIARVLDAVGIYNSSAESFAKENIVNISYQDEGLLNGDILSNFATGIISKHLGKFIPIFGKNVGLSAHKIGPLNEAIKDYNTTLSHFNSNVTYEKLTTAYLSTAMIHKGQGYEKLNEEFKKIGVFNASNNSLNLNVLTPNSLITTTPNIAELYALVNLNPFIVSNISSNAYNELEKYKDEYSKGYIDDKLRMLSKALVSSSVFGEYYKDYESGVELRLAFDESGFVTDSPHNQFIFGTNKNDTIQNIKSTLDKNTHTKIYTLGGDDTITVLGGSSYIEAGSGNDTIDLRNITNKKSKNEIYADNKNAKDDENGGSDTIYGSAGKDTIYGGKGNDTYYVGDKDIIQDSDGEGSVIFDNTNLYLSLVA</sequence>
<evidence type="ECO:0000313" key="1">
    <source>
        <dbReference type="EMBL" id="PSM51235.1"/>
    </source>
</evidence>
<protein>
    <recommendedName>
        <fullName evidence="3">Fungal lipase-like domain-containing protein</fullName>
    </recommendedName>
</protein>
<dbReference type="InterPro" id="IPR011049">
    <property type="entry name" value="Serralysin-like_metalloprot_C"/>
</dbReference>
<evidence type="ECO:0008006" key="3">
    <source>
        <dbReference type="Google" id="ProtNLM"/>
    </source>
</evidence>
<dbReference type="RefSeq" id="WP_106872850.1">
    <property type="nucleotide sequence ID" value="NZ_CP053841.1"/>
</dbReference>
<dbReference type="PROSITE" id="PS00330">
    <property type="entry name" value="HEMOLYSIN_CALCIUM"/>
    <property type="match status" value="1"/>
</dbReference>
<reference evidence="2" key="1">
    <citation type="submission" date="2017-10" db="EMBL/GenBank/DDBJ databases">
        <title>Campylobacter species from seals.</title>
        <authorList>
            <person name="Gilbert M.J."/>
            <person name="Zomer A.L."/>
            <person name="Timmerman A.J."/>
            <person name="Duim B."/>
            <person name="Wagenaar J.A."/>
        </authorList>
    </citation>
    <scope>NUCLEOTIDE SEQUENCE [LARGE SCALE GENOMIC DNA]</scope>
    <source>
        <strain evidence="2">17S00004-5</strain>
    </source>
</reference>
<accession>A0A2P8QYB5</accession>
<proteinExistence type="predicted"/>